<dbReference type="RefSeq" id="WP_285273975.1">
    <property type="nucleotide sequence ID" value="NZ_JASNVW010000003.1"/>
</dbReference>
<dbReference type="EMBL" id="JASNVW010000003">
    <property type="protein sequence ID" value="MDK6028992.1"/>
    <property type="molecule type" value="Genomic_DNA"/>
</dbReference>
<dbReference type="Proteomes" id="UP001529235">
    <property type="component" value="Unassembled WGS sequence"/>
</dbReference>
<gene>
    <name evidence="1" type="ORF">QPL79_06410</name>
</gene>
<reference evidence="1 2" key="1">
    <citation type="submission" date="2023-05" db="EMBL/GenBank/DDBJ databases">
        <title>A new hyperthermophilic archaea 'Ignisphaera cupida' sp. nov. and description of the family 'Ignisphaeraceae' fam. nov.</title>
        <authorList>
            <person name="Podosokorskaya O.A."/>
            <person name="Elcheninov A.G."/>
            <person name="Klukina A."/>
            <person name="Merkel A.Y."/>
        </authorList>
    </citation>
    <scope>NUCLEOTIDE SEQUENCE [LARGE SCALE GENOMIC DNA]</scope>
    <source>
        <strain evidence="1 2">4213-co</strain>
    </source>
</reference>
<name>A0ABD4Z7L2_9CREN</name>
<protein>
    <submittedName>
        <fullName evidence="1">Uncharacterized protein</fullName>
    </submittedName>
</protein>
<accession>A0ABD4Z7L2</accession>
<dbReference type="AlphaFoldDB" id="A0ABD4Z7L2"/>
<evidence type="ECO:0000313" key="1">
    <source>
        <dbReference type="EMBL" id="MDK6028992.1"/>
    </source>
</evidence>
<comment type="caution">
    <text evidence="1">The sequence shown here is derived from an EMBL/GenBank/DDBJ whole genome shotgun (WGS) entry which is preliminary data.</text>
</comment>
<proteinExistence type="predicted"/>
<sequence>MFSVVVEASLQGLPEEQVCISKLREGIELHGFCTGSQASFVCNFDNVLVKTRPVETSRQFSQPPFVGRPTVFVIQISIEGEKAADVVKVVDLVYKILKSCNILLRIV</sequence>
<evidence type="ECO:0000313" key="2">
    <source>
        <dbReference type="Proteomes" id="UP001529235"/>
    </source>
</evidence>
<organism evidence="1 2">
    <name type="scientific">Ignisphaera cupida</name>
    <dbReference type="NCBI Taxonomy" id="3050454"/>
    <lineage>
        <taxon>Archaea</taxon>
        <taxon>Thermoproteota</taxon>
        <taxon>Thermoprotei</taxon>
        <taxon>Desulfurococcales</taxon>
        <taxon>Desulfurococcaceae</taxon>
        <taxon>Ignisphaera</taxon>
    </lineage>
</organism>
<keyword evidence="2" id="KW-1185">Reference proteome</keyword>